<organism evidence="1 2">
    <name type="scientific">Pleurodeles waltl</name>
    <name type="common">Iberian ribbed newt</name>
    <dbReference type="NCBI Taxonomy" id="8319"/>
    <lineage>
        <taxon>Eukaryota</taxon>
        <taxon>Metazoa</taxon>
        <taxon>Chordata</taxon>
        <taxon>Craniata</taxon>
        <taxon>Vertebrata</taxon>
        <taxon>Euteleostomi</taxon>
        <taxon>Amphibia</taxon>
        <taxon>Batrachia</taxon>
        <taxon>Caudata</taxon>
        <taxon>Salamandroidea</taxon>
        <taxon>Salamandridae</taxon>
        <taxon>Pleurodelinae</taxon>
        <taxon>Pleurodeles</taxon>
    </lineage>
</organism>
<dbReference type="AlphaFoldDB" id="A0AAV7S9C2"/>
<accession>A0AAV7S9C2</accession>
<proteinExistence type="predicted"/>
<evidence type="ECO:0000313" key="1">
    <source>
        <dbReference type="EMBL" id="KAJ1161416.1"/>
    </source>
</evidence>
<protein>
    <submittedName>
        <fullName evidence="1">Uncharacterized protein</fullName>
    </submittedName>
</protein>
<name>A0AAV7S9C2_PLEWA</name>
<keyword evidence="2" id="KW-1185">Reference proteome</keyword>
<evidence type="ECO:0000313" key="2">
    <source>
        <dbReference type="Proteomes" id="UP001066276"/>
    </source>
</evidence>
<comment type="caution">
    <text evidence="1">The sequence shown here is derived from an EMBL/GenBank/DDBJ whole genome shotgun (WGS) entry which is preliminary data.</text>
</comment>
<gene>
    <name evidence="1" type="ORF">NDU88_001902</name>
</gene>
<dbReference type="Proteomes" id="UP001066276">
    <property type="component" value="Chromosome 4_2"/>
</dbReference>
<sequence length="137" mass="14882">MSGLAACGCGVVTLHDLKRQIADQAAAEPHWALEKRVVPDPLCALDCSSGEEHTMRPAKGNTADRATVPIPPLQDMGRRALCRQAPEAWRLETFGHHFCASPTGSGCLLGLPLLNKRSSWRKPEVEGEVSETLGRMR</sequence>
<reference evidence="1" key="1">
    <citation type="journal article" date="2022" name="bioRxiv">
        <title>Sequencing and chromosome-scale assembly of the giantPleurodeles waltlgenome.</title>
        <authorList>
            <person name="Brown T."/>
            <person name="Elewa A."/>
            <person name="Iarovenko S."/>
            <person name="Subramanian E."/>
            <person name="Araus A.J."/>
            <person name="Petzold A."/>
            <person name="Susuki M."/>
            <person name="Suzuki K.-i.T."/>
            <person name="Hayashi T."/>
            <person name="Toyoda A."/>
            <person name="Oliveira C."/>
            <person name="Osipova E."/>
            <person name="Leigh N.D."/>
            <person name="Simon A."/>
            <person name="Yun M.H."/>
        </authorList>
    </citation>
    <scope>NUCLEOTIDE SEQUENCE</scope>
    <source>
        <strain evidence="1">20211129_DDA</strain>
        <tissue evidence="1">Liver</tissue>
    </source>
</reference>
<dbReference type="EMBL" id="JANPWB010000008">
    <property type="protein sequence ID" value="KAJ1161416.1"/>
    <property type="molecule type" value="Genomic_DNA"/>
</dbReference>